<protein>
    <submittedName>
        <fullName evidence="1">Uncharacterized protein</fullName>
    </submittedName>
</protein>
<sequence>MTENTTNNTAAPAATQPEALRLAAWLNEGAWHRMTLGDVNAAARELRRLHALTTAPAASLVPLNDRAVLDAIRGAYDLGYNDARNARTVPGDSAPGYKGREVEQDHGGALIHTLSRRLAAPAAQEAEPADPSRILADPERREAARVDRETLAKRLIGEVVEASAIASRICREVAELPDRNSPPDWPQAMLVTSDELHQIVRETLIAVAPRPQADAGAVPVPRKLLEDLAPEQPMNQDEQGGCVWCCGSAPDYAGAEPEDHDADCPWLLARGLLAAAPQAPAAATESVLINGVAYRVPAAVAGELLRLHMEALTAPTAAVAPAGRAQEWAWHDEVMKIAMVASTAMHQSPADQRNILEDIADQLTALGASIADGRAAASTQEAAPLTEAELLEVQRAVEDFGDCGETVVDYELLLRTALASYLECTRFQVLNRPALDRAIDAARWRQEGGAA</sequence>
<evidence type="ECO:0000313" key="2">
    <source>
        <dbReference type="Proteomes" id="UP000199317"/>
    </source>
</evidence>
<name>A0A1H0REF3_9BURK</name>
<keyword evidence="2" id="KW-1185">Reference proteome</keyword>
<proteinExistence type="predicted"/>
<reference evidence="2" key="1">
    <citation type="submission" date="2016-10" db="EMBL/GenBank/DDBJ databases">
        <authorList>
            <person name="Varghese N."/>
            <person name="Submissions S."/>
        </authorList>
    </citation>
    <scope>NUCLEOTIDE SEQUENCE [LARGE SCALE GENOMIC DNA]</scope>
    <source>
        <strain evidence="2">DSM 17101</strain>
    </source>
</reference>
<evidence type="ECO:0000313" key="1">
    <source>
        <dbReference type="EMBL" id="SDP27943.1"/>
    </source>
</evidence>
<dbReference type="OrthoDB" id="9115426at2"/>
<dbReference type="Proteomes" id="UP000199317">
    <property type="component" value="Unassembled WGS sequence"/>
</dbReference>
<dbReference type="RefSeq" id="WP_092834156.1">
    <property type="nucleotide sequence ID" value="NZ_FNJL01000010.1"/>
</dbReference>
<dbReference type="AlphaFoldDB" id="A0A1H0REF3"/>
<accession>A0A1H0REF3</accession>
<gene>
    <name evidence="1" type="ORF">SAMN04489708_11029</name>
</gene>
<dbReference type="EMBL" id="FNJL01000010">
    <property type="protein sequence ID" value="SDP27943.1"/>
    <property type="molecule type" value="Genomic_DNA"/>
</dbReference>
<organism evidence="1 2">
    <name type="scientific">Paracidovorax cattleyae</name>
    <dbReference type="NCBI Taxonomy" id="80868"/>
    <lineage>
        <taxon>Bacteria</taxon>
        <taxon>Pseudomonadati</taxon>
        <taxon>Pseudomonadota</taxon>
        <taxon>Betaproteobacteria</taxon>
        <taxon>Burkholderiales</taxon>
        <taxon>Comamonadaceae</taxon>
        <taxon>Paracidovorax</taxon>
    </lineage>
</organism>